<gene>
    <name evidence="2" type="ORF">SAMN05216231_0234</name>
</gene>
<dbReference type="RefSeq" id="WP_092491135.1">
    <property type="nucleotide sequence ID" value="NZ_FNKD01000001.1"/>
</dbReference>
<dbReference type="EMBL" id="FNKD01000001">
    <property type="protein sequence ID" value="SDQ06818.1"/>
    <property type="molecule type" value="Genomic_DNA"/>
</dbReference>
<organism evidence="2 3">
    <name type="scientific">Virgibacillus salinus</name>
    <dbReference type="NCBI Taxonomy" id="553311"/>
    <lineage>
        <taxon>Bacteria</taxon>
        <taxon>Bacillati</taxon>
        <taxon>Bacillota</taxon>
        <taxon>Bacilli</taxon>
        <taxon>Bacillales</taxon>
        <taxon>Bacillaceae</taxon>
        <taxon>Virgibacillus</taxon>
    </lineage>
</organism>
<dbReference type="AlphaFoldDB" id="A0A1H0XV80"/>
<evidence type="ECO:0000313" key="2">
    <source>
        <dbReference type="EMBL" id="SDQ06818.1"/>
    </source>
</evidence>
<reference evidence="2 3" key="1">
    <citation type="submission" date="2016-10" db="EMBL/GenBank/DDBJ databases">
        <authorList>
            <person name="de Groot N.N."/>
        </authorList>
    </citation>
    <scope>NUCLEOTIDE SEQUENCE [LARGE SCALE GENOMIC DNA]</scope>
    <source>
        <strain evidence="2 3">CGMCC 1.10449</strain>
    </source>
</reference>
<dbReference type="STRING" id="553311.SAMN05216231_0234"/>
<dbReference type="PROSITE" id="PS51736">
    <property type="entry name" value="RECOMBINASES_3"/>
    <property type="match status" value="1"/>
</dbReference>
<evidence type="ECO:0000313" key="3">
    <source>
        <dbReference type="Proteomes" id="UP000199444"/>
    </source>
</evidence>
<protein>
    <submittedName>
        <fullName evidence="2">Site-specific DNA recombinase</fullName>
    </submittedName>
</protein>
<dbReference type="Proteomes" id="UP000199444">
    <property type="component" value="Unassembled WGS sequence"/>
</dbReference>
<dbReference type="InterPro" id="IPR006119">
    <property type="entry name" value="Resolv_N"/>
</dbReference>
<name>A0A1H0XV80_9BACI</name>
<dbReference type="SMART" id="SM00857">
    <property type="entry name" value="Resolvase"/>
    <property type="match status" value="1"/>
</dbReference>
<keyword evidence="3" id="KW-1185">Reference proteome</keyword>
<dbReference type="SUPFAM" id="SSF53041">
    <property type="entry name" value="Resolvase-like"/>
    <property type="match status" value="1"/>
</dbReference>
<dbReference type="PANTHER" id="PTHR30461:SF23">
    <property type="entry name" value="DNA RECOMBINASE-RELATED"/>
    <property type="match status" value="1"/>
</dbReference>
<dbReference type="Pfam" id="PF00239">
    <property type="entry name" value="Resolvase"/>
    <property type="match status" value="1"/>
</dbReference>
<accession>A0A1H0XV80</accession>
<evidence type="ECO:0000259" key="1">
    <source>
        <dbReference type="PROSITE" id="PS51736"/>
    </source>
</evidence>
<feature type="domain" description="Resolvase/invertase-type recombinase catalytic" evidence="1">
    <location>
        <begin position="28"/>
        <end position="173"/>
    </location>
</feature>
<dbReference type="Gene3D" id="3.40.50.1390">
    <property type="entry name" value="Resolvase, N-terminal catalytic domain"/>
    <property type="match status" value="1"/>
</dbReference>
<dbReference type="CDD" id="cd00338">
    <property type="entry name" value="Ser_Recombinase"/>
    <property type="match status" value="1"/>
</dbReference>
<dbReference type="GO" id="GO:0003677">
    <property type="term" value="F:DNA binding"/>
    <property type="evidence" value="ECO:0007669"/>
    <property type="project" value="InterPro"/>
</dbReference>
<proteinExistence type="predicted"/>
<sequence>MMNDQLEVTNVPNFKVPSEPINGSCKPNKVAYYIVQTSESDFSKEAQISVLNKRCKREGHIVCKKYIDREIDGATMHEKPALQQLLSDAQQGQFDMVLVWKRNIISNKVFELIDFVEALATENIEFVSHKENFEASDIFTKLQFHALAAINEMKLPDIDEELLSGDLIKLKGGELIA</sequence>
<dbReference type="GO" id="GO:0000150">
    <property type="term" value="F:DNA strand exchange activity"/>
    <property type="evidence" value="ECO:0007669"/>
    <property type="project" value="InterPro"/>
</dbReference>
<dbReference type="PANTHER" id="PTHR30461">
    <property type="entry name" value="DNA-INVERTASE FROM LAMBDOID PROPHAGE"/>
    <property type="match status" value="1"/>
</dbReference>
<dbReference type="InterPro" id="IPR036162">
    <property type="entry name" value="Resolvase-like_N_sf"/>
</dbReference>
<dbReference type="InterPro" id="IPR050639">
    <property type="entry name" value="SSR_resolvase"/>
</dbReference>